<dbReference type="InterPro" id="IPR015500">
    <property type="entry name" value="Peptidase_S8_subtilisin-rel"/>
</dbReference>
<dbReference type="Gene3D" id="3.40.50.200">
    <property type="entry name" value="Peptidase S8/S53 domain"/>
    <property type="match status" value="1"/>
</dbReference>
<gene>
    <name evidence="9" type="primary">apr</name>
    <name evidence="9" type="ORF">CPELA_09025</name>
</gene>
<keyword evidence="7" id="KW-0812">Transmembrane</keyword>
<dbReference type="InterPro" id="IPR000209">
    <property type="entry name" value="Peptidase_S8/S53_dom"/>
</dbReference>
<dbReference type="Pfam" id="PF00082">
    <property type="entry name" value="Peptidase_S8"/>
    <property type="match status" value="1"/>
</dbReference>
<keyword evidence="7" id="KW-1133">Transmembrane helix</keyword>
<proteinExistence type="inferred from homology"/>
<evidence type="ECO:0000256" key="2">
    <source>
        <dbReference type="ARBA" id="ARBA00022670"/>
    </source>
</evidence>
<feature type="active site" description="Charge relay system" evidence="5">
    <location>
        <position position="287"/>
    </location>
</feature>
<feature type="active site" description="Charge relay system" evidence="5">
    <location>
        <position position="86"/>
    </location>
</feature>
<dbReference type="RefSeq" id="WP_164931188.1">
    <property type="nucleotide sequence ID" value="NZ_BMCX01000002.1"/>
</dbReference>
<feature type="transmembrane region" description="Helical" evidence="7">
    <location>
        <begin position="361"/>
        <end position="378"/>
    </location>
</feature>
<evidence type="ECO:0000313" key="9">
    <source>
        <dbReference type="EMBL" id="QAU53060.1"/>
    </source>
</evidence>
<sequence length="387" mass="39645" precursor="true">MRAKLPGLKNVIAARRAVGVACALGIGLGALLVPAGSLVGVAQGAECPGTVPADSHQVASQALSSDAYRHAHRFADGTGVTVAVIDTGVEAHPRLKLHPDNEAGDCQAHGTIVAGVIAAHDNGDGVVGVAPGAEILGIRQAGDQRREDTAGTIATLVEAIDTAIERDVDVINISVVACVPQDQSLEHTPLDQVIKKAEARGIVMVAAAGNLGGPCTEHSQGLPAAHPLVVGVGATSDERTLAAYSMPVQGGALSAPGQVLAAIDPRSSGLASATTSYNSTAAFEGTSFAAPLVSGTFALLRQRYPEASPAALRAMLYHSVDPNAGVVDPLRSLTFRHEPAQQHQIHLAARSPVVTQGWNKLLLLLLGFGLLGIVLVALRGTERRHGN</sequence>
<evidence type="ECO:0000256" key="4">
    <source>
        <dbReference type="ARBA" id="ARBA00022825"/>
    </source>
</evidence>
<dbReference type="AlphaFoldDB" id="A0A410WAU9"/>
<feature type="domain" description="Peptidase S8/S53" evidence="8">
    <location>
        <begin position="77"/>
        <end position="321"/>
    </location>
</feature>
<dbReference type="InterPro" id="IPR023828">
    <property type="entry name" value="Peptidase_S8_Ser-AS"/>
</dbReference>
<dbReference type="PROSITE" id="PS00137">
    <property type="entry name" value="SUBTILASE_HIS"/>
    <property type="match status" value="1"/>
</dbReference>
<dbReference type="InterPro" id="IPR023827">
    <property type="entry name" value="Peptidase_S8_Asp-AS"/>
</dbReference>
<dbReference type="InterPro" id="IPR036852">
    <property type="entry name" value="Peptidase_S8/S53_dom_sf"/>
</dbReference>
<dbReference type="PROSITE" id="PS00138">
    <property type="entry name" value="SUBTILASE_SER"/>
    <property type="match status" value="1"/>
</dbReference>
<accession>A0A410WAU9</accession>
<dbReference type="PANTHER" id="PTHR43806">
    <property type="entry name" value="PEPTIDASE S8"/>
    <property type="match status" value="1"/>
</dbReference>
<dbReference type="InterPro" id="IPR022398">
    <property type="entry name" value="Peptidase_S8_His-AS"/>
</dbReference>
<dbReference type="GO" id="GO:0004252">
    <property type="term" value="F:serine-type endopeptidase activity"/>
    <property type="evidence" value="ECO:0007669"/>
    <property type="project" value="UniProtKB-UniRule"/>
</dbReference>
<keyword evidence="10" id="KW-1185">Reference proteome</keyword>
<organism evidence="9 10">
    <name type="scientific">Corynebacterium pelargi</name>
    <dbReference type="NCBI Taxonomy" id="1471400"/>
    <lineage>
        <taxon>Bacteria</taxon>
        <taxon>Bacillati</taxon>
        <taxon>Actinomycetota</taxon>
        <taxon>Actinomycetes</taxon>
        <taxon>Mycobacteriales</taxon>
        <taxon>Corynebacteriaceae</taxon>
        <taxon>Corynebacterium</taxon>
    </lineage>
</organism>
<keyword evidence="4 5" id="KW-0720">Serine protease</keyword>
<reference evidence="9 10" key="1">
    <citation type="submission" date="2019-01" db="EMBL/GenBank/DDBJ databases">
        <authorList>
            <person name="Ruckert C."/>
            <person name="Busche T."/>
            <person name="Kalinowski J."/>
        </authorList>
    </citation>
    <scope>NUCLEOTIDE SEQUENCE [LARGE SCALE GENOMIC DNA]</scope>
    <source>
        <strain evidence="9 10">136/3</strain>
    </source>
</reference>
<dbReference type="EMBL" id="CP035299">
    <property type="protein sequence ID" value="QAU53060.1"/>
    <property type="molecule type" value="Genomic_DNA"/>
</dbReference>
<feature type="active site" description="Charge relay system" evidence="5">
    <location>
        <position position="109"/>
    </location>
</feature>
<keyword evidence="3 5" id="KW-0378">Hydrolase</keyword>
<dbReference type="PROSITE" id="PS51892">
    <property type="entry name" value="SUBTILASE"/>
    <property type="match status" value="1"/>
</dbReference>
<evidence type="ECO:0000313" key="10">
    <source>
        <dbReference type="Proteomes" id="UP000288929"/>
    </source>
</evidence>
<comment type="similarity">
    <text evidence="1 5 6">Belongs to the peptidase S8 family.</text>
</comment>
<dbReference type="KEGG" id="cpeg:CPELA_09025"/>
<keyword evidence="2 5" id="KW-0645">Protease</keyword>
<dbReference type="Proteomes" id="UP000288929">
    <property type="component" value="Chromosome"/>
</dbReference>
<evidence type="ECO:0000256" key="1">
    <source>
        <dbReference type="ARBA" id="ARBA00011073"/>
    </source>
</evidence>
<dbReference type="PRINTS" id="PR00723">
    <property type="entry name" value="SUBTILISIN"/>
</dbReference>
<dbReference type="PANTHER" id="PTHR43806:SF11">
    <property type="entry name" value="CEREVISIN-RELATED"/>
    <property type="match status" value="1"/>
</dbReference>
<keyword evidence="7" id="KW-0472">Membrane</keyword>
<dbReference type="EC" id="3.4.21.62" evidence="9"/>
<dbReference type="SUPFAM" id="SSF52743">
    <property type="entry name" value="Subtilisin-like"/>
    <property type="match status" value="1"/>
</dbReference>
<evidence type="ECO:0000259" key="8">
    <source>
        <dbReference type="Pfam" id="PF00082"/>
    </source>
</evidence>
<dbReference type="GO" id="GO:0006508">
    <property type="term" value="P:proteolysis"/>
    <property type="evidence" value="ECO:0007669"/>
    <property type="project" value="UniProtKB-KW"/>
</dbReference>
<protein>
    <submittedName>
        <fullName evidence="9">Subtilisin DY</fullName>
        <ecNumber evidence="9">3.4.21.62</ecNumber>
    </submittedName>
</protein>
<name>A0A410WAU9_9CORY</name>
<evidence type="ECO:0000256" key="7">
    <source>
        <dbReference type="SAM" id="Phobius"/>
    </source>
</evidence>
<evidence type="ECO:0000256" key="5">
    <source>
        <dbReference type="PROSITE-ProRule" id="PRU01240"/>
    </source>
</evidence>
<dbReference type="InterPro" id="IPR050131">
    <property type="entry name" value="Peptidase_S8_subtilisin-like"/>
</dbReference>
<dbReference type="PROSITE" id="PS00136">
    <property type="entry name" value="SUBTILASE_ASP"/>
    <property type="match status" value="1"/>
</dbReference>
<evidence type="ECO:0000256" key="6">
    <source>
        <dbReference type="RuleBase" id="RU003355"/>
    </source>
</evidence>
<evidence type="ECO:0000256" key="3">
    <source>
        <dbReference type="ARBA" id="ARBA00022801"/>
    </source>
</evidence>